<dbReference type="EMBL" id="CADCUU010000366">
    <property type="protein sequence ID" value="CAA9425244.1"/>
    <property type="molecule type" value="Genomic_DNA"/>
</dbReference>
<proteinExistence type="predicted"/>
<dbReference type="InterPro" id="IPR000683">
    <property type="entry name" value="Gfo/Idh/MocA-like_OxRdtase_N"/>
</dbReference>
<feature type="domain" description="GFO/IDH/MocA-like oxidoreductase" evidence="2">
    <location>
        <begin position="144"/>
        <end position="275"/>
    </location>
</feature>
<evidence type="ECO:0000259" key="2">
    <source>
        <dbReference type="Pfam" id="PF22725"/>
    </source>
</evidence>
<dbReference type="PANTHER" id="PTHR43708">
    <property type="entry name" value="CONSERVED EXPRESSED OXIDOREDUCTASE (EUROFUNG)"/>
    <property type="match status" value="1"/>
</dbReference>
<dbReference type="InterPro" id="IPR036291">
    <property type="entry name" value="NAD(P)-bd_dom_sf"/>
</dbReference>
<dbReference type="Gene3D" id="3.40.50.720">
    <property type="entry name" value="NAD(P)-binding Rossmann-like Domain"/>
    <property type="match status" value="1"/>
</dbReference>
<dbReference type="SUPFAM" id="SSF51735">
    <property type="entry name" value="NAD(P)-binding Rossmann-fold domains"/>
    <property type="match status" value="1"/>
</dbReference>
<name>A0A6J4PVH1_9RHOB</name>
<dbReference type="AlphaFoldDB" id="A0A6J4PVH1"/>
<dbReference type="Pfam" id="PF01408">
    <property type="entry name" value="GFO_IDH_MocA"/>
    <property type="match status" value="1"/>
</dbReference>
<dbReference type="PANTHER" id="PTHR43708:SF3">
    <property type="entry name" value="OXIDOREDUCTASE"/>
    <property type="match status" value="1"/>
</dbReference>
<organism evidence="3">
    <name type="scientific">uncultured Rubellimicrobium sp</name>
    <dbReference type="NCBI Taxonomy" id="543078"/>
    <lineage>
        <taxon>Bacteria</taxon>
        <taxon>Pseudomonadati</taxon>
        <taxon>Pseudomonadota</taxon>
        <taxon>Alphaproteobacteria</taxon>
        <taxon>Rhodobacterales</taxon>
        <taxon>Roseobacteraceae</taxon>
        <taxon>Rubellimicrobium</taxon>
        <taxon>environmental samples</taxon>
    </lineage>
</organism>
<sequence>MAQRRLRLGMVGGGRGAFIGAVHRIASRIDDRWELVAGALSSDAERARLSGEDLGIAPDRAYSDFREMARAEAAREDGIDAVSIVTPNHMHAEPAIAFLEAGINVICDKPLAATPEQAQRIAEAVAAARARFILTHNYTGYPLMRQAREMIARGDLGEIRLVQAEYAQDWLTESVEATGNKQATWRTDPTQAGAGALGDIGTHAYNLLSFVTGLRPEALLADLQSFGAGRQVDDNAHVILRFQNGARGMLWASQVAPGNENGLRLRIYGTKAGIEWHQENPNVMTFAPLGEAKRILTRGGAGLGGGSNQFTRVPPGHPEGYLEGFATIYSDAADLIAGTGDGALLPGIEAGLDGMWFIGACQESSQRGNVWVAR</sequence>
<dbReference type="Gene3D" id="3.30.360.10">
    <property type="entry name" value="Dihydrodipicolinate Reductase, domain 2"/>
    <property type="match status" value="1"/>
</dbReference>
<accession>A0A6J4PVH1</accession>
<dbReference type="GO" id="GO:0000166">
    <property type="term" value="F:nucleotide binding"/>
    <property type="evidence" value="ECO:0007669"/>
    <property type="project" value="InterPro"/>
</dbReference>
<feature type="domain" description="Gfo/Idh/MocA-like oxidoreductase N-terminal" evidence="1">
    <location>
        <begin position="7"/>
        <end position="134"/>
    </location>
</feature>
<protein>
    <submittedName>
        <fullName evidence="3">Oxidoreductase</fullName>
    </submittedName>
</protein>
<dbReference type="InterPro" id="IPR055170">
    <property type="entry name" value="GFO_IDH_MocA-like_dom"/>
</dbReference>
<evidence type="ECO:0000259" key="1">
    <source>
        <dbReference type="Pfam" id="PF01408"/>
    </source>
</evidence>
<evidence type="ECO:0000313" key="3">
    <source>
        <dbReference type="EMBL" id="CAA9425244.1"/>
    </source>
</evidence>
<dbReference type="InterPro" id="IPR051317">
    <property type="entry name" value="Gfo/Idh/MocA_oxidoreduct"/>
</dbReference>
<gene>
    <name evidence="3" type="ORF">AVDCRST_MAG15-2476</name>
</gene>
<reference evidence="3" key="1">
    <citation type="submission" date="2020-02" db="EMBL/GenBank/DDBJ databases">
        <authorList>
            <person name="Meier V. D."/>
        </authorList>
    </citation>
    <scope>NUCLEOTIDE SEQUENCE</scope>
    <source>
        <strain evidence="3">AVDCRST_MAG15</strain>
    </source>
</reference>
<dbReference type="SUPFAM" id="SSF55347">
    <property type="entry name" value="Glyceraldehyde-3-phosphate dehydrogenase-like, C-terminal domain"/>
    <property type="match status" value="1"/>
</dbReference>
<dbReference type="Pfam" id="PF22725">
    <property type="entry name" value="GFO_IDH_MocA_C3"/>
    <property type="match status" value="1"/>
</dbReference>